<keyword evidence="1" id="KW-0378">Hydrolase</keyword>
<comment type="caution">
    <text evidence="3">The sequence shown here is derived from an EMBL/GenBank/DDBJ whole genome shotgun (WGS) entry which is preliminary data.</text>
</comment>
<evidence type="ECO:0000256" key="1">
    <source>
        <dbReference type="ARBA" id="ARBA00022801"/>
    </source>
</evidence>
<organism evidence="3 4">
    <name type="scientific">Elysia marginata</name>
    <dbReference type="NCBI Taxonomy" id="1093978"/>
    <lineage>
        <taxon>Eukaryota</taxon>
        <taxon>Metazoa</taxon>
        <taxon>Spiralia</taxon>
        <taxon>Lophotrochozoa</taxon>
        <taxon>Mollusca</taxon>
        <taxon>Gastropoda</taxon>
        <taxon>Heterobranchia</taxon>
        <taxon>Euthyneura</taxon>
        <taxon>Panpulmonata</taxon>
        <taxon>Sacoglossa</taxon>
        <taxon>Placobranchoidea</taxon>
        <taxon>Plakobranchidae</taxon>
        <taxon>Elysia</taxon>
    </lineage>
</organism>
<dbReference type="Gene3D" id="3.60.110.10">
    <property type="entry name" value="Carbon-nitrogen hydrolase"/>
    <property type="match status" value="1"/>
</dbReference>
<accession>A0AAV4JV47</accession>
<dbReference type="PANTHER" id="PTHR43674:SF2">
    <property type="entry name" value="BETA-UREIDOPROPIONASE"/>
    <property type="match status" value="1"/>
</dbReference>
<dbReference type="EMBL" id="BMAT01003490">
    <property type="protein sequence ID" value="GFS26642.1"/>
    <property type="molecule type" value="Genomic_DNA"/>
</dbReference>
<sequence>MAGEVENIEKFLDEHLPAEKLKEVKRLLYGKELRSLEFPPEAQELATEKEFELKGYICDAAAESSRSLKVVRIAGVQNKIVLATSAPVTAQRDAIWAKISDIIKCAALCGVNILCLQEAWTMPFAFCTREKRPWAEFAEPAEIGPTTKFLQQVGQ</sequence>
<dbReference type="AlphaFoldDB" id="A0AAV4JV47"/>
<name>A0AAV4JV47_9GAST</name>
<dbReference type="PANTHER" id="PTHR43674">
    <property type="entry name" value="NITRILASE C965.09-RELATED"/>
    <property type="match status" value="1"/>
</dbReference>
<gene>
    <name evidence="3" type="ORF">ElyMa_001725400</name>
</gene>
<evidence type="ECO:0000313" key="3">
    <source>
        <dbReference type="EMBL" id="GFS26642.1"/>
    </source>
</evidence>
<dbReference type="SUPFAM" id="SSF56317">
    <property type="entry name" value="Carbon-nitrogen hydrolase"/>
    <property type="match status" value="1"/>
</dbReference>
<dbReference type="PROSITE" id="PS50263">
    <property type="entry name" value="CN_HYDROLASE"/>
    <property type="match status" value="1"/>
</dbReference>
<evidence type="ECO:0000313" key="4">
    <source>
        <dbReference type="Proteomes" id="UP000762676"/>
    </source>
</evidence>
<dbReference type="InterPro" id="IPR036526">
    <property type="entry name" value="C-N_Hydrolase_sf"/>
</dbReference>
<reference evidence="3 4" key="1">
    <citation type="journal article" date="2021" name="Elife">
        <title>Chloroplast acquisition without the gene transfer in kleptoplastic sea slugs, Plakobranchus ocellatus.</title>
        <authorList>
            <person name="Maeda T."/>
            <person name="Takahashi S."/>
            <person name="Yoshida T."/>
            <person name="Shimamura S."/>
            <person name="Takaki Y."/>
            <person name="Nagai Y."/>
            <person name="Toyoda A."/>
            <person name="Suzuki Y."/>
            <person name="Arimoto A."/>
            <person name="Ishii H."/>
            <person name="Satoh N."/>
            <person name="Nishiyama T."/>
            <person name="Hasebe M."/>
            <person name="Maruyama T."/>
            <person name="Minagawa J."/>
            <person name="Obokata J."/>
            <person name="Shigenobu S."/>
        </authorList>
    </citation>
    <scope>NUCLEOTIDE SEQUENCE [LARGE SCALE GENOMIC DNA]</scope>
</reference>
<dbReference type="InterPro" id="IPR003010">
    <property type="entry name" value="C-N_Hydrolase"/>
</dbReference>
<dbReference type="Proteomes" id="UP000762676">
    <property type="component" value="Unassembled WGS sequence"/>
</dbReference>
<dbReference type="Pfam" id="PF00795">
    <property type="entry name" value="CN_hydrolase"/>
    <property type="match status" value="1"/>
</dbReference>
<evidence type="ECO:0000259" key="2">
    <source>
        <dbReference type="PROSITE" id="PS50263"/>
    </source>
</evidence>
<dbReference type="InterPro" id="IPR050345">
    <property type="entry name" value="Aliph_Amidase/BUP"/>
</dbReference>
<keyword evidence="4" id="KW-1185">Reference proteome</keyword>
<dbReference type="GO" id="GO:0033396">
    <property type="term" value="P:beta-alanine biosynthetic process via 3-ureidopropionate"/>
    <property type="evidence" value="ECO:0007669"/>
    <property type="project" value="TreeGrafter"/>
</dbReference>
<feature type="domain" description="CN hydrolase" evidence="2">
    <location>
        <begin position="71"/>
        <end position="155"/>
    </location>
</feature>
<protein>
    <submittedName>
        <fullName evidence="3">Beta-ureidopropionase</fullName>
    </submittedName>
</protein>
<dbReference type="GO" id="GO:0003837">
    <property type="term" value="F:beta-ureidopropionase activity"/>
    <property type="evidence" value="ECO:0007669"/>
    <property type="project" value="TreeGrafter"/>
</dbReference>
<proteinExistence type="predicted"/>